<sequence>MIGHPETDSERYWRQPSATRNPDPLVQVYVTLPTSEDPWGTVEHVRLSESAGRIRVGQELDTMTLTIHNVEQRSPEWYEARCGIVTASAVANLLTVRKLGAIDFDCPKCEAPANDSCLGQKGQPIKTLHPERAEHARSHTATVIEPASNDNSRSYTELLVAERINGWVVDTYTTEAMWRGVIDEPIARDVYSEHYTPATETGFMIEDRWGFKLGYSPDGLVGADGLIEIKSRAPKHQVKTVIAGVIPVEHMPQLQAGLLVSGRKWLDYVSFAGGMHMFTKRVYPDTKWQNAIVAAVRKFEANAAEMIRLYAEAVDGMPMTERTVFELNPDVELEAS</sequence>
<organism evidence="3 4">
    <name type="scientific">Gordonia phage Kenna</name>
    <dbReference type="NCBI Taxonomy" id="2499025"/>
    <lineage>
        <taxon>Viruses</taxon>
        <taxon>Duplodnaviria</taxon>
        <taxon>Heunggongvirae</taxon>
        <taxon>Uroviricota</taxon>
        <taxon>Caudoviricetes</taxon>
        <taxon>Langleyhallvirinae</taxon>
        <taxon>Getalongvirus</taxon>
        <taxon>Getalongvirus kenna</taxon>
    </lineage>
</organism>
<dbReference type="Proteomes" id="UP000287034">
    <property type="component" value="Segment"/>
</dbReference>
<evidence type="ECO:0000259" key="1">
    <source>
        <dbReference type="Pfam" id="PF09588"/>
    </source>
</evidence>
<dbReference type="InterPro" id="IPR056911">
    <property type="entry name" value="Phage_Znf_bind_put"/>
</dbReference>
<dbReference type="Pfam" id="PF09588">
    <property type="entry name" value="YqaJ"/>
    <property type="match status" value="1"/>
</dbReference>
<evidence type="ECO:0000313" key="3">
    <source>
        <dbReference type="EMBL" id="AZS12342.1"/>
    </source>
</evidence>
<proteinExistence type="predicted"/>
<dbReference type="PANTHER" id="PTHR46609:SF6">
    <property type="entry name" value="EXONUCLEASE, PHAGE-TYPE_RECB, C-TERMINAL DOMAIN-CONTAINING PROTEIN-RELATED"/>
    <property type="match status" value="1"/>
</dbReference>
<keyword evidence="3" id="KW-0269">Exonuclease</keyword>
<evidence type="ECO:0000313" key="4">
    <source>
        <dbReference type="Proteomes" id="UP000287034"/>
    </source>
</evidence>
<dbReference type="InterPro" id="IPR051703">
    <property type="entry name" value="NF-kappa-B_Signaling_Reg"/>
</dbReference>
<gene>
    <name evidence="3" type="primary">66</name>
    <name evidence="3" type="ORF">SEA_KENNA_66</name>
</gene>
<dbReference type="InterPro" id="IPR011335">
    <property type="entry name" value="Restrct_endonuc-II-like"/>
</dbReference>
<dbReference type="GeneID" id="55010026"/>
<dbReference type="PANTHER" id="PTHR46609">
    <property type="entry name" value="EXONUCLEASE, PHAGE-TYPE/RECB, C-TERMINAL DOMAIN-CONTAINING PROTEIN"/>
    <property type="match status" value="1"/>
</dbReference>
<feature type="domain" description="DNA-binding phage zinc finger" evidence="2">
    <location>
        <begin position="77"/>
        <end position="141"/>
    </location>
</feature>
<dbReference type="InterPro" id="IPR019080">
    <property type="entry name" value="YqaJ_viral_recombinase"/>
</dbReference>
<accession>A0A3S9UPZ0</accession>
<protein>
    <submittedName>
        <fullName evidence="3">Cas4 family exonuclease</fullName>
    </submittedName>
</protein>
<dbReference type="Pfam" id="PF24623">
    <property type="entry name" value="Phage_zn_bind_8"/>
    <property type="match status" value="1"/>
</dbReference>
<name>A0A3S9UPZ0_9CAUD</name>
<evidence type="ECO:0000259" key="2">
    <source>
        <dbReference type="Pfam" id="PF24623"/>
    </source>
</evidence>
<dbReference type="GO" id="GO:0004527">
    <property type="term" value="F:exonuclease activity"/>
    <property type="evidence" value="ECO:0007669"/>
    <property type="project" value="UniProtKB-KW"/>
</dbReference>
<dbReference type="RefSeq" id="YP_009818682.1">
    <property type="nucleotide sequence ID" value="NC_048141.1"/>
</dbReference>
<dbReference type="KEGG" id="vg:55010026"/>
<keyword evidence="3" id="KW-0540">Nuclease</keyword>
<dbReference type="Gene3D" id="3.90.320.10">
    <property type="match status" value="1"/>
</dbReference>
<dbReference type="SUPFAM" id="SSF52980">
    <property type="entry name" value="Restriction endonuclease-like"/>
    <property type="match status" value="1"/>
</dbReference>
<feature type="domain" description="YqaJ viral recombinase" evidence="1">
    <location>
        <begin position="153"/>
        <end position="263"/>
    </location>
</feature>
<keyword evidence="3" id="KW-0378">Hydrolase</keyword>
<dbReference type="InterPro" id="IPR011604">
    <property type="entry name" value="PDDEXK-like_dom_sf"/>
</dbReference>
<dbReference type="EMBL" id="MK279906">
    <property type="protein sequence ID" value="AZS12342.1"/>
    <property type="molecule type" value="Genomic_DNA"/>
</dbReference>
<reference evidence="3 4" key="1">
    <citation type="submission" date="2018-12" db="EMBL/GenBank/DDBJ databases">
        <authorList>
            <person name="Schwell I.Y."/>
            <person name="Nasser A.S."/>
            <person name="Makara A.R."/>
            <person name="Candra L.M."/>
            <person name="Okorie E.C."/>
            <person name="Grossman C.A."/>
            <person name="Agarwal Y.D."/>
            <person name="Houseworth C.D."/>
            <person name="Aull H.G."/>
            <person name="Bortz R.L."/>
            <person name="Warner M.H."/>
            <person name="Garlena R.A."/>
            <person name="Russell D.A."/>
            <person name="Pope W.H."/>
            <person name="Jacobs-Sera D."/>
            <person name="Hatfull G.F."/>
        </authorList>
    </citation>
    <scope>NUCLEOTIDE SEQUENCE [LARGE SCALE GENOMIC DNA]</scope>
</reference>
<keyword evidence="4" id="KW-1185">Reference proteome</keyword>